<evidence type="ECO:0000256" key="2">
    <source>
        <dbReference type="ARBA" id="ARBA00022670"/>
    </source>
</evidence>
<dbReference type="SUPFAM" id="SSF54001">
    <property type="entry name" value="Cysteine proteinases"/>
    <property type="match status" value="1"/>
</dbReference>
<dbReference type="PANTHER" id="PTHR12606:SF1">
    <property type="entry name" value="UBIQUITIN-LIKE-SPECIFIC PROTEASE 1A"/>
    <property type="match status" value="1"/>
</dbReference>
<dbReference type="EMBL" id="HBGZ01012755">
    <property type="protein sequence ID" value="CAD9597301.1"/>
    <property type="molecule type" value="Transcribed_RNA"/>
</dbReference>
<sequence>MSMYSFYTTSWKVLCPTSSKPAALSMAIKCLISPQHSSILHLRNPRNPIRTNSTAQYFLRKKITPITIFMSIKQMGKLLALNQRVWRTFDLSTATKQADGRDRPTYTYSNVQYWSRRIECGLFKLDNLYIPINHQNVHWLTMRVNFKAREISLWDSAGMNYTNTQYIKAALQYLGDEYMRADDEIKGDELDVVKWMKTWTTADLSFECPQQDNDYDCGVFHLLNLCLLVEGEAFTEDAYSQASINAKDARKTIAYILWRTSSNRSSRRQA</sequence>
<dbReference type="GO" id="GO:0006508">
    <property type="term" value="P:proteolysis"/>
    <property type="evidence" value="ECO:0007669"/>
    <property type="project" value="UniProtKB-KW"/>
</dbReference>
<keyword evidence="2" id="KW-0645">Protease</keyword>
<evidence type="ECO:0000259" key="5">
    <source>
        <dbReference type="PROSITE" id="PS50600"/>
    </source>
</evidence>
<dbReference type="Gene3D" id="3.40.395.10">
    <property type="entry name" value="Adenoviral Proteinase, Chain A"/>
    <property type="match status" value="1"/>
</dbReference>
<evidence type="ECO:0000256" key="1">
    <source>
        <dbReference type="ARBA" id="ARBA00005234"/>
    </source>
</evidence>
<dbReference type="InterPro" id="IPR038765">
    <property type="entry name" value="Papain-like_cys_pep_sf"/>
</dbReference>
<dbReference type="PANTHER" id="PTHR12606">
    <property type="entry name" value="SENTRIN/SUMO-SPECIFIC PROTEASE"/>
    <property type="match status" value="1"/>
</dbReference>
<keyword evidence="3" id="KW-0378">Hydrolase</keyword>
<gene>
    <name evidence="6" type="ORF">SMAR0320_LOCUS9095</name>
</gene>
<accession>A0A7S2L7P9</accession>
<organism evidence="6">
    <name type="scientific">Skeletonema marinoi</name>
    <dbReference type="NCBI Taxonomy" id="267567"/>
    <lineage>
        <taxon>Eukaryota</taxon>
        <taxon>Sar</taxon>
        <taxon>Stramenopiles</taxon>
        <taxon>Ochrophyta</taxon>
        <taxon>Bacillariophyta</taxon>
        <taxon>Coscinodiscophyceae</taxon>
        <taxon>Thalassiosirophycidae</taxon>
        <taxon>Thalassiosirales</taxon>
        <taxon>Skeletonemataceae</taxon>
        <taxon>Skeletonema</taxon>
        <taxon>Skeletonema marinoi-dohrnii complex</taxon>
    </lineage>
</organism>
<dbReference type="Pfam" id="PF02902">
    <property type="entry name" value="Peptidase_C48"/>
    <property type="match status" value="1"/>
</dbReference>
<proteinExistence type="inferred from homology"/>
<evidence type="ECO:0000256" key="3">
    <source>
        <dbReference type="ARBA" id="ARBA00022801"/>
    </source>
</evidence>
<feature type="domain" description="Ubiquitin-like protease family profile" evidence="5">
    <location>
        <begin position="32"/>
        <end position="228"/>
    </location>
</feature>
<dbReference type="GO" id="GO:0005634">
    <property type="term" value="C:nucleus"/>
    <property type="evidence" value="ECO:0007669"/>
    <property type="project" value="TreeGrafter"/>
</dbReference>
<comment type="similarity">
    <text evidence="1">Belongs to the peptidase C48 family.</text>
</comment>
<evidence type="ECO:0000256" key="4">
    <source>
        <dbReference type="ARBA" id="ARBA00022807"/>
    </source>
</evidence>
<dbReference type="PROSITE" id="PS50600">
    <property type="entry name" value="ULP_PROTEASE"/>
    <property type="match status" value="1"/>
</dbReference>
<dbReference type="InterPro" id="IPR003653">
    <property type="entry name" value="Peptidase_C48_C"/>
</dbReference>
<protein>
    <recommendedName>
        <fullName evidence="5">Ubiquitin-like protease family profile domain-containing protein</fullName>
    </recommendedName>
</protein>
<dbReference type="GO" id="GO:0016926">
    <property type="term" value="P:protein desumoylation"/>
    <property type="evidence" value="ECO:0007669"/>
    <property type="project" value="TreeGrafter"/>
</dbReference>
<reference evidence="6" key="1">
    <citation type="submission" date="2021-01" db="EMBL/GenBank/DDBJ databases">
        <authorList>
            <person name="Corre E."/>
            <person name="Pelletier E."/>
            <person name="Niang G."/>
            <person name="Scheremetjew M."/>
            <person name="Finn R."/>
            <person name="Kale V."/>
            <person name="Holt S."/>
            <person name="Cochrane G."/>
            <person name="Meng A."/>
            <person name="Brown T."/>
            <person name="Cohen L."/>
        </authorList>
    </citation>
    <scope>NUCLEOTIDE SEQUENCE</scope>
    <source>
        <strain evidence="6">SM1012Den-03</strain>
    </source>
</reference>
<keyword evidence="4" id="KW-0788">Thiol protease</keyword>
<evidence type="ECO:0000313" key="6">
    <source>
        <dbReference type="EMBL" id="CAD9597301.1"/>
    </source>
</evidence>
<dbReference type="GO" id="GO:0016929">
    <property type="term" value="F:deSUMOylase activity"/>
    <property type="evidence" value="ECO:0007669"/>
    <property type="project" value="TreeGrafter"/>
</dbReference>
<dbReference type="AlphaFoldDB" id="A0A7S2L7P9"/>
<name>A0A7S2L7P9_9STRA</name>